<evidence type="ECO:0000256" key="6">
    <source>
        <dbReference type="ARBA" id="ARBA00023002"/>
    </source>
</evidence>
<evidence type="ECO:0000256" key="2">
    <source>
        <dbReference type="ARBA" id="ARBA00009183"/>
    </source>
</evidence>
<evidence type="ECO:0000256" key="10">
    <source>
        <dbReference type="ARBA" id="ARBA00051726"/>
    </source>
</evidence>
<evidence type="ECO:0000256" key="11">
    <source>
        <dbReference type="ARBA" id="ARBA00052183"/>
    </source>
</evidence>
<proteinExistence type="inferred from homology"/>
<dbReference type="PIRSF" id="PIRSF000332">
    <property type="entry name" value="FMO"/>
    <property type="match status" value="1"/>
</dbReference>
<comment type="catalytic activity">
    <reaction evidence="7">
        <text>3-bromo-4-hydroxybenzoate + bromide + NADPH + O2 + 3 H(+) = 2,4-dibromophenol + CO2 + NADP(+) + 2 H2O</text>
        <dbReference type="Rhea" id="RHEA:56356"/>
        <dbReference type="ChEBI" id="CHEBI:15377"/>
        <dbReference type="ChEBI" id="CHEBI:15378"/>
        <dbReference type="ChEBI" id="CHEBI:15379"/>
        <dbReference type="ChEBI" id="CHEBI:15858"/>
        <dbReference type="ChEBI" id="CHEBI:16526"/>
        <dbReference type="ChEBI" id="CHEBI:34238"/>
        <dbReference type="ChEBI" id="CHEBI:57783"/>
        <dbReference type="ChEBI" id="CHEBI:58349"/>
        <dbReference type="ChEBI" id="CHEBI:140203"/>
    </reaction>
    <physiologicalReaction direction="left-to-right" evidence="7">
        <dbReference type="Rhea" id="RHEA:56357"/>
    </physiologicalReaction>
</comment>
<keyword evidence="3" id="KW-0285">Flavoprotein</keyword>
<reference evidence="15 16" key="1">
    <citation type="submission" date="2019-10" db="EMBL/GenBank/DDBJ databases">
        <title>Draft Genome Sequence of Cytophagaceae sp. SJW1-29.</title>
        <authorList>
            <person name="Choi A."/>
        </authorList>
    </citation>
    <scope>NUCLEOTIDE SEQUENCE [LARGE SCALE GENOMIC DNA]</scope>
    <source>
        <strain evidence="15 16">SJW1-29</strain>
    </source>
</reference>
<keyword evidence="4" id="KW-0274">FAD</keyword>
<comment type="cofactor">
    <cofactor evidence="1">
        <name>FAD</name>
        <dbReference type="ChEBI" id="CHEBI:57692"/>
    </cofactor>
</comment>
<dbReference type="SUPFAM" id="SSF51905">
    <property type="entry name" value="FAD/NAD(P)-binding domain"/>
    <property type="match status" value="2"/>
</dbReference>
<comment type="catalytic activity">
    <reaction evidence="11">
        <text>3,4-dihydroxybenzoate + 2 bromide + 2 NADPH + 2 O2 + 5 H(+) = 3,5-dibromobenzene-1,2-diol + CO2 + 2 NADP(+) + 4 H2O</text>
        <dbReference type="Rhea" id="RHEA:56368"/>
        <dbReference type="ChEBI" id="CHEBI:15377"/>
        <dbReference type="ChEBI" id="CHEBI:15378"/>
        <dbReference type="ChEBI" id="CHEBI:15379"/>
        <dbReference type="ChEBI" id="CHEBI:15858"/>
        <dbReference type="ChEBI" id="CHEBI:16526"/>
        <dbReference type="ChEBI" id="CHEBI:36241"/>
        <dbReference type="ChEBI" id="CHEBI:57783"/>
        <dbReference type="ChEBI" id="CHEBI:58349"/>
        <dbReference type="ChEBI" id="CHEBI:140214"/>
        <dbReference type="EC" id="1.14.19.55"/>
    </reaction>
    <physiologicalReaction direction="left-to-right" evidence="11">
        <dbReference type="Rhea" id="RHEA:56369"/>
    </physiologicalReaction>
</comment>
<dbReference type="Gene3D" id="3.50.50.60">
    <property type="entry name" value="FAD/NAD(P)-binding domain"/>
    <property type="match status" value="1"/>
</dbReference>
<dbReference type="PANTHER" id="PTHR43539">
    <property type="entry name" value="FLAVIN-BINDING MONOOXYGENASE-LIKE PROTEIN (AFU_ORTHOLOGUE AFUA_4G09220)"/>
    <property type="match status" value="1"/>
</dbReference>
<name>A0A7C9BEE0_9BACT</name>
<evidence type="ECO:0000313" key="15">
    <source>
        <dbReference type="EMBL" id="MPR35498.1"/>
    </source>
</evidence>
<dbReference type="RefSeq" id="WP_152762607.1">
    <property type="nucleotide sequence ID" value="NZ_WHLY01000002.1"/>
</dbReference>
<dbReference type="GO" id="GO:0005829">
    <property type="term" value="C:cytosol"/>
    <property type="evidence" value="ECO:0007669"/>
    <property type="project" value="TreeGrafter"/>
</dbReference>
<dbReference type="Proteomes" id="UP000479293">
    <property type="component" value="Unassembled WGS sequence"/>
</dbReference>
<dbReference type="GO" id="GO:0050660">
    <property type="term" value="F:flavin adenine dinucleotide binding"/>
    <property type="evidence" value="ECO:0007669"/>
    <property type="project" value="InterPro"/>
</dbReference>
<comment type="catalytic activity">
    <reaction evidence="10">
        <text>3,4-dihydroxybenzoate + bromide + NADPH + O2 + 2 H(+) = 3-bromo-4,5-dihydroxybenzoate + NADP(+) + 2 H2O</text>
        <dbReference type="Rhea" id="RHEA:56372"/>
        <dbReference type="ChEBI" id="CHEBI:15377"/>
        <dbReference type="ChEBI" id="CHEBI:15378"/>
        <dbReference type="ChEBI" id="CHEBI:15379"/>
        <dbReference type="ChEBI" id="CHEBI:15858"/>
        <dbReference type="ChEBI" id="CHEBI:36241"/>
        <dbReference type="ChEBI" id="CHEBI:57783"/>
        <dbReference type="ChEBI" id="CHEBI:58349"/>
        <dbReference type="ChEBI" id="CHEBI:140211"/>
    </reaction>
    <physiologicalReaction direction="left-to-right" evidence="10">
        <dbReference type="Rhea" id="RHEA:56373"/>
    </physiologicalReaction>
</comment>
<gene>
    <name evidence="15" type="ORF">GBK04_19630</name>
</gene>
<evidence type="ECO:0000256" key="1">
    <source>
        <dbReference type="ARBA" id="ARBA00001974"/>
    </source>
</evidence>
<dbReference type="InterPro" id="IPR020946">
    <property type="entry name" value="Flavin_mOase-like"/>
</dbReference>
<evidence type="ECO:0000256" key="13">
    <source>
        <dbReference type="ARBA" id="ARBA00066870"/>
    </source>
</evidence>
<comment type="caution">
    <text evidence="15">The sequence shown here is derived from an EMBL/GenBank/DDBJ whole genome shotgun (WGS) entry which is preliminary data.</text>
</comment>
<dbReference type="EC" id="1.14.19.55" evidence="13"/>
<evidence type="ECO:0000256" key="8">
    <source>
        <dbReference type="ARBA" id="ARBA00050583"/>
    </source>
</evidence>
<dbReference type="GO" id="GO:0004499">
    <property type="term" value="F:N,N-dimethylaniline monooxygenase activity"/>
    <property type="evidence" value="ECO:0007669"/>
    <property type="project" value="InterPro"/>
</dbReference>
<protein>
    <recommendedName>
        <fullName evidence="14">4-hydroxybenzoate brominase (decarboxylating)</fullName>
        <ecNumber evidence="13">1.14.19.55</ecNumber>
    </recommendedName>
</protein>
<dbReference type="EMBL" id="WHLY01000002">
    <property type="protein sequence ID" value="MPR35498.1"/>
    <property type="molecule type" value="Genomic_DNA"/>
</dbReference>
<comment type="similarity">
    <text evidence="2">Belongs to the FMO family.</text>
</comment>
<keyword evidence="6" id="KW-0560">Oxidoreductase</keyword>
<dbReference type="PANTHER" id="PTHR43539:SF78">
    <property type="entry name" value="FLAVIN-CONTAINING MONOOXYGENASE"/>
    <property type="match status" value="1"/>
</dbReference>
<dbReference type="InterPro" id="IPR036188">
    <property type="entry name" value="FAD/NAD-bd_sf"/>
</dbReference>
<accession>A0A7C9BEE0</accession>
<keyword evidence="15" id="KW-0503">Monooxygenase</keyword>
<comment type="catalytic activity">
    <reaction evidence="9">
        <text>bromide + 4-hydroxybenzoate + NADPH + O2 + 2 H(+) = 3-bromo-4-hydroxybenzoate + NADP(+) + 2 H2O</text>
        <dbReference type="Rhea" id="RHEA:56352"/>
        <dbReference type="ChEBI" id="CHEBI:15377"/>
        <dbReference type="ChEBI" id="CHEBI:15378"/>
        <dbReference type="ChEBI" id="CHEBI:15379"/>
        <dbReference type="ChEBI" id="CHEBI:15858"/>
        <dbReference type="ChEBI" id="CHEBI:17879"/>
        <dbReference type="ChEBI" id="CHEBI:57783"/>
        <dbReference type="ChEBI" id="CHEBI:58349"/>
        <dbReference type="ChEBI" id="CHEBI:140203"/>
    </reaction>
    <physiologicalReaction direction="left-to-right" evidence="9">
        <dbReference type="Rhea" id="RHEA:56353"/>
    </physiologicalReaction>
</comment>
<dbReference type="Pfam" id="PF00743">
    <property type="entry name" value="FMO-like"/>
    <property type="match status" value="1"/>
</dbReference>
<dbReference type="PRINTS" id="PR00469">
    <property type="entry name" value="PNDRDTASEII"/>
</dbReference>
<dbReference type="InterPro" id="IPR000960">
    <property type="entry name" value="Flavin_mOase"/>
</dbReference>
<evidence type="ECO:0000256" key="5">
    <source>
        <dbReference type="ARBA" id="ARBA00022857"/>
    </source>
</evidence>
<dbReference type="AlphaFoldDB" id="A0A7C9BEE0"/>
<evidence type="ECO:0000256" key="4">
    <source>
        <dbReference type="ARBA" id="ARBA00022827"/>
    </source>
</evidence>
<evidence type="ECO:0000256" key="12">
    <source>
        <dbReference type="ARBA" id="ARBA00052260"/>
    </source>
</evidence>
<comment type="catalytic activity">
    <reaction evidence="8">
        <text>3-bromo-4,5-dihydroxybenzoate + bromide + NADPH + O2 + 3 H(+) = 3,5-dibromobenzene-1,2-diol + CO2 + NADP(+) + 2 H2O</text>
        <dbReference type="Rhea" id="RHEA:56376"/>
        <dbReference type="ChEBI" id="CHEBI:15377"/>
        <dbReference type="ChEBI" id="CHEBI:15378"/>
        <dbReference type="ChEBI" id="CHEBI:15379"/>
        <dbReference type="ChEBI" id="CHEBI:15858"/>
        <dbReference type="ChEBI" id="CHEBI:16526"/>
        <dbReference type="ChEBI" id="CHEBI:57783"/>
        <dbReference type="ChEBI" id="CHEBI:58349"/>
        <dbReference type="ChEBI" id="CHEBI:140211"/>
        <dbReference type="ChEBI" id="CHEBI:140214"/>
    </reaction>
    <physiologicalReaction direction="left-to-right" evidence="8">
        <dbReference type="Rhea" id="RHEA:56377"/>
    </physiologicalReaction>
</comment>
<sequence>MKHTVKNLIIGAGPSGLAVAGRLAEMKQPFLILEKGQHVGEAWYHHYERLHLHTDRTYSGLPHRPIPTTAPVFVPRLDVIKYWEEYADHYDLKPLFGQEVRRVQREGTSWITSTATDTFISENVIVCTGYNRVPHVPHWPGQELYKGTLLHSSTYKNAAPFRNKNVLVVGMGNSGAEIALELSETAGGTFISLRSPVNIVRRDLGGKPSQLSAIVMNAVLPDWAYDLLSRFVQKRTMGDLSAYGIHTPDYAPSAGIRRGRIPVLDIGTVDRIKAGAIQVKRDIEHFTPRGVQFVDGTRLEVDAVILATGYRARLGEFIPEVAPTLNERGCPDKLWYPQWPGLYFLGFSVPLTGILRGIKLESKKIVDHIVAKRS</sequence>
<evidence type="ECO:0000256" key="14">
    <source>
        <dbReference type="ARBA" id="ARBA00069832"/>
    </source>
</evidence>
<evidence type="ECO:0000313" key="16">
    <source>
        <dbReference type="Proteomes" id="UP000479293"/>
    </source>
</evidence>
<dbReference type="FunFam" id="3.50.50.60:FF:000023">
    <property type="entry name" value="Dimethylaniline monooxygenase [N-oxide-forming]"/>
    <property type="match status" value="1"/>
</dbReference>
<dbReference type="GO" id="GO:0050661">
    <property type="term" value="F:NADP binding"/>
    <property type="evidence" value="ECO:0007669"/>
    <property type="project" value="InterPro"/>
</dbReference>
<evidence type="ECO:0000256" key="9">
    <source>
        <dbReference type="ARBA" id="ARBA00051354"/>
    </source>
</evidence>
<organism evidence="15 16">
    <name type="scientific">Salmonirosea aquatica</name>
    <dbReference type="NCBI Taxonomy" id="2654236"/>
    <lineage>
        <taxon>Bacteria</taxon>
        <taxon>Pseudomonadati</taxon>
        <taxon>Bacteroidota</taxon>
        <taxon>Cytophagia</taxon>
        <taxon>Cytophagales</taxon>
        <taxon>Spirosomataceae</taxon>
        <taxon>Salmonirosea</taxon>
    </lineage>
</organism>
<evidence type="ECO:0000256" key="7">
    <source>
        <dbReference type="ARBA" id="ARBA00050194"/>
    </source>
</evidence>
<comment type="catalytic activity">
    <reaction evidence="12">
        <text>2 bromide + 4-hydroxybenzoate + 2 NADPH + 2 O2 + 5 H(+) = 2,4-dibromophenol + CO2 + 2 NADP(+) + 4 H2O</text>
        <dbReference type="Rhea" id="RHEA:56348"/>
        <dbReference type="ChEBI" id="CHEBI:15377"/>
        <dbReference type="ChEBI" id="CHEBI:15378"/>
        <dbReference type="ChEBI" id="CHEBI:15379"/>
        <dbReference type="ChEBI" id="CHEBI:15858"/>
        <dbReference type="ChEBI" id="CHEBI:16526"/>
        <dbReference type="ChEBI" id="CHEBI:17879"/>
        <dbReference type="ChEBI" id="CHEBI:34238"/>
        <dbReference type="ChEBI" id="CHEBI:57783"/>
        <dbReference type="ChEBI" id="CHEBI:58349"/>
        <dbReference type="EC" id="1.14.19.55"/>
    </reaction>
    <physiologicalReaction direction="left-to-right" evidence="12">
        <dbReference type="Rhea" id="RHEA:56349"/>
    </physiologicalReaction>
</comment>
<keyword evidence="5" id="KW-0521">NADP</keyword>
<evidence type="ECO:0000256" key="3">
    <source>
        <dbReference type="ARBA" id="ARBA00022630"/>
    </source>
</evidence>
<dbReference type="InterPro" id="IPR050982">
    <property type="entry name" value="Auxin_biosynth/cation_transpt"/>
</dbReference>
<dbReference type="PRINTS" id="PR00368">
    <property type="entry name" value="FADPNR"/>
</dbReference>
<keyword evidence="16" id="KW-1185">Reference proteome</keyword>